<dbReference type="AlphaFoldDB" id="A0ABD0X2W7"/>
<organism evidence="2 3">
    <name type="scientific">Umbra pygmaea</name>
    <name type="common">Eastern mudminnow</name>
    <dbReference type="NCBI Taxonomy" id="75934"/>
    <lineage>
        <taxon>Eukaryota</taxon>
        <taxon>Metazoa</taxon>
        <taxon>Chordata</taxon>
        <taxon>Craniata</taxon>
        <taxon>Vertebrata</taxon>
        <taxon>Euteleostomi</taxon>
        <taxon>Actinopterygii</taxon>
        <taxon>Neopterygii</taxon>
        <taxon>Teleostei</taxon>
        <taxon>Protacanthopterygii</taxon>
        <taxon>Esociformes</taxon>
        <taxon>Umbridae</taxon>
        <taxon>Umbra</taxon>
    </lineage>
</organism>
<accession>A0ABD0X2W7</accession>
<keyword evidence="3" id="KW-1185">Reference proteome</keyword>
<feature type="region of interest" description="Disordered" evidence="1">
    <location>
        <begin position="44"/>
        <end position="113"/>
    </location>
</feature>
<dbReference type="EMBL" id="JAGEUA010000006">
    <property type="protein sequence ID" value="KAL0974151.1"/>
    <property type="molecule type" value="Genomic_DNA"/>
</dbReference>
<proteinExistence type="predicted"/>
<dbReference type="Proteomes" id="UP001557470">
    <property type="component" value="Unassembled WGS sequence"/>
</dbReference>
<evidence type="ECO:0000313" key="2">
    <source>
        <dbReference type="EMBL" id="KAL0974151.1"/>
    </source>
</evidence>
<reference evidence="2 3" key="1">
    <citation type="submission" date="2024-06" db="EMBL/GenBank/DDBJ databases">
        <authorList>
            <person name="Pan Q."/>
            <person name="Wen M."/>
            <person name="Jouanno E."/>
            <person name="Zahm M."/>
            <person name="Klopp C."/>
            <person name="Cabau C."/>
            <person name="Louis A."/>
            <person name="Berthelot C."/>
            <person name="Parey E."/>
            <person name="Roest Crollius H."/>
            <person name="Montfort J."/>
            <person name="Robinson-Rechavi M."/>
            <person name="Bouchez O."/>
            <person name="Lampietro C."/>
            <person name="Lopez Roques C."/>
            <person name="Donnadieu C."/>
            <person name="Postlethwait J."/>
            <person name="Bobe J."/>
            <person name="Verreycken H."/>
            <person name="Guiguen Y."/>
        </authorList>
    </citation>
    <scope>NUCLEOTIDE SEQUENCE [LARGE SCALE GENOMIC DNA]</scope>
    <source>
        <strain evidence="2">Up_M1</strain>
        <tissue evidence="2">Testis</tissue>
    </source>
</reference>
<feature type="compositionally biased region" description="Gly residues" evidence="1">
    <location>
        <begin position="58"/>
        <end position="78"/>
    </location>
</feature>
<gene>
    <name evidence="2" type="ORF">UPYG_G00216310</name>
</gene>
<name>A0ABD0X2W7_UMBPY</name>
<sequence length="153" mass="15716">MHKHHHCCKCPECYEVTRMAALRRMDAPQYQEWQAEPYGYPAGYGPGGGQTLPQPPASGGGGGGGMGGGGGGGGGGTLGRSKGKMMSAGGPNPKGQSKGGPKVNGNNSGSQAGWWPECTCSNREWYDQVTTPASSPALVALHHMSLEPGRYGV</sequence>
<protein>
    <submittedName>
        <fullName evidence="2">Uncharacterized protein</fullName>
    </submittedName>
</protein>
<comment type="caution">
    <text evidence="2">The sequence shown here is derived from an EMBL/GenBank/DDBJ whole genome shotgun (WGS) entry which is preliminary data.</text>
</comment>
<evidence type="ECO:0000313" key="3">
    <source>
        <dbReference type="Proteomes" id="UP001557470"/>
    </source>
</evidence>
<evidence type="ECO:0000256" key="1">
    <source>
        <dbReference type="SAM" id="MobiDB-lite"/>
    </source>
</evidence>